<accession>A0A8D8IE71</accession>
<dbReference type="EMBL" id="HBUE01350035">
    <property type="protein sequence ID" value="CAG6602583.1"/>
    <property type="molecule type" value="Transcribed_RNA"/>
</dbReference>
<keyword evidence="1" id="KW-0732">Signal</keyword>
<sequence>MTRSPVPCWARFYRRSSLKLILPRLWWITFAAASLLQRDLDVPPEGAAAAAGCEEANFLLFSRSSCTHQVEYRDLFLSLQFELPLIGEFHSTSQRSLKWPKRFKSGLIFPSGASVSSR</sequence>
<evidence type="ECO:0000256" key="1">
    <source>
        <dbReference type="SAM" id="SignalP"/>
    </source>
</evidence>
<dbReference type="EMBL" id="HBUE01242941">
    <property type="protein sequence ID" value="CAG6550289.1"/>
    <property type="molecule type" value="Transcribed_RNA"/>
</dbReference>
<name>A0A8D8IE71_CULPI</name>
<dbReference type="AlphaFoldDB" id="A0A8D8IE71"/>
<dbReference type="EMBL" id="HBUE01242939">
    <property type="protein sequence ID" value="CAG6550287.1"/>
    <property type="molecule type" value="Transcribed_RNA"/>
</dbReference>
<dbReference type="EMBL" id="HBUE01350033">
    <property type="protein sequence ID" value="CAG6602581.1"/>
    <property type="molecule type" value="Transcribed_RNA"/>
</dbReference>
<evidence type="ECO:0000313" key="2">
    <source>
        <dbReference type="EMBL" id="CAG6550287.1"/>
    </source>
</evidence>
<reference evidence="2" key="1">
    <citation type="submission" date="2021-05" db="EMBL/GenBank/DDBJ databases">
        <authorList>
            <person name="Alioto T."/>
            <person name="Alioto T."/>
            <person name="Gomez Garrido J."/>
        </authorList>
    </citation>
    <scope>NUCLEOTIDE SEQUENCE</scope>
</reference>
<feature type="chain" id="PRO_5036260991" evidence="1">
    <location>
        <begin position="34"/>
        <end position="118"/>
    </location>
</feature>
<organism evidence="2">
    <name type="scientific">Culex pipiens</name>
    <name type="common">House mosquito</name>
    <dbReference type="NCBI Taxonomy" id="7175"/>
    <lineage>
        <taxon>Eukaryota</taxon>
        <taxon>Metazoa</taxon>
        <taxon>Ecdysozoa</taxon>
        <taxon>Arthropoda</taxon>
        <taxon>Hexapoda</taxon>
        <taxon>Insecta</taxon>
        <taxon>Pterygota</taxon>
        <taxon>Neoptera</taxon>
        <taxon>Endopterygota</taxon>
        <taxon>Diptera</taxon>
        <taxon>Nematocera</taxon>
        <taxon>Culicoidea</taxon>
        <taxon>Culicidae</taxon>
        <taxon>Culicinae</taxon>
        <taxon>Culicini</taxon>
        <taxon>Culex</taxon>
        <taxon>Culex</taxon>
    </lineage>
</organism>
<protein>
    <submittedName>
        <fullName evidence="2">(northern house mosquito) hypothetical protein</fullName>
    </submittedName>
</protein>
<feature type="signal peptide" evidence="1">
    <location>
        <begin position="1"/>
        <end position="33"/>
    </location>
</feature>
<proteinExistence type="predicted"/>